<dbReference type="InterPro" id="IPR019934">
    <property type="entry name" value="CHP03545"/>
</dbReference>
<dbReference type="KEGG" id="snep:Enr13x_64660"/>
<proteinExistence type="predicted"/>
<evidence type="ECO:0000313" key="4">
    <source>
        <dbReference type="Proteomes" id="UP000319004"/>
    </source>
</evidence>
<gene>
    <name evidence="3" type="ORF">Enr13x_64660</name>
</gene>
<evidence type="ECO:0000256" key="2">
    <source>
        <dbReference type="SAM" id="MobiDB-lite"/>
    </source>
</evidence>
<evidence type="ECO:0000256" key="1">
    <source>
        <dbReference type="SAM" id="Coils"/>
    </source>
</evidence>
<evidence type="ECO:0000313" key="3">
    <source>
        <dbReference type="EMBL" id="QDV46557.1"/>
    </source>
</evidence>
<organism evidence="3 4">
    <name type="scientific">Stieleria neptunia</name>
    <dbReference type="NCBI Taxonomy" id="2527979"/>
    <lineage>
        <taxon>Bacteria</taxon>
        <taxon>Pseudomonadati</taxon>
        <taxon>Planctomycetota</taxon>
        <taxon>Planctomycetia</taxon>
        <taxon>Pirellulales</taxon>
        <taxon>Pirellulaceae</taxon>
        <taxon>Stieleria</taxon>
    </lineage>
</organism>
<keyword evidence="4" id="KW-1185">Reference proteome</keyword>
<dbReference type="Proteomes" id="UP000319004">
    <property type="component" value="Chromosome"/>
</dbReference>
<dbReference type="OrthoDB" id="226892at2"/>
<dbReference type="AlphaFoldDB" id="A0A518I0K4"/>
<name>A0A518I0K4_9BACT</name>
<protein>
    <recommendedName>
        <fullName evidence="5">TIGR03545 family protein</fullName>
    </recommendedName>
</protein>
<dbReference type="EMBL" id="CP037423">
    <property type="protein sequence ID" value="QDV46557.1"/>
    <property type="molecule type" value="Genomic_DNA"/>
</dbReference>
<feature type="region of interest" description="Disordered" evidence="2">
    <location>
        <begin position="114"/>
        <end position="135"/>
    </location>
</feature>
<evidence type="ECO:0008006" key="5">
    <source>
        <dbReference type="Google" id="ProtNLM"/>
    </source>
</evidence>
<reference evidence="3 4" key="1">
    <citation type="submission" date="2019-03" db="EMBL/GenBank/DDBJ databases">
        <title>Deep-cultivation of Planctomycetes and their phenomic and genomic characterization uncovers novel biology.</title>
        <authorList>
            <person name="Wiegand S."/>
            <person name="Jogler M."/>
            <person name="Boedeker C."/>
            <person name="Pinto D."/>
            <person name="Vollmers J."/>
            <person name="Rivas-Marin E."/>
            <person name="Kohn T."/>
            <person name="Peeters S.H."/>
            <person name="Heuer A."/>
            <person name="Rast P."/>
            <person name="Oberbeckmann S."/>
            <person name="Bunk B."/>
            <person name="Jeske O."/>
            <person name="Meyerdierks A."/>
            <person name="Storesund J.E."/>
            <person name="Kallscheuer N."/>
            <person name="Luecker S."/>
            <person name="Lage O.M."/>
            <person name="Pohl T."/>
            <person name="Merkel B.J."/>
            <person name="Hornburger P."/>
            <person name="Mueller R.-W."/>
            <person name="Bruemmer F."/>
            <person name="Labrenz M."/>
            <person name="Spormann A.M."/>
            <person name="Op den Camp H."/>
            <person name="Overmann J."/>
            <person name="Amann R."/>
            <person name="Jetten M.S.M."/>
            <person name="Mascher T."/>
            <person name="Medema M.H."/>
            <person name="Devos D.P."/>
            <person name="Kaster A.-K."/>
            <person name="Ovreas L."/>
            <person name="Rohde M."/>
            <person name="Galperin M.Y."/>
            <person name="Jogler C."/>
        </authorList>
    </citation>
    <scope>NUCLEOTIDE SEQUENCE [LARGE SCALE GENOMIC DNA]</scope>
    <source>
        <strain evidence="3 4">Enr13</strain>
    </source>
</reference>
<feature type="compositionally biased region" description="Basic and acidic residues" evidence="2">
    <location>
        <begin position="114"/>
        <end position="123"/>
    </location>
</feature>
<accession>A0A518I0K4</accession>
<dbReference type="NCBIfam" id="TIGR03545">
    <property type="entry name" value="TIGR03545 family protein"/>
    <property type="match status" value="1"/>
</dbReference>
<keyword evidence="1" id="KW-0175">Coiled coil</keyword>
<sequence length="586" mass="65134">MIRWRFVVTRLLIVSAVLVLLGLGLGPVARYVTVLGLQSATGAKVEIGTAQVKLFPPTIRYENFRVADPRDAKEMRDAFRADAIELALDGNAMLHRRWVAREGSITGLQIGAKRDTSGHLSRDEDVESPSLSDKPGVLSNLLGSITDQLGDQAEQAAKDLETVRRSEAIKARWQREYESLAQRASALEQKVRDFKSNAKEIENPLRDWDKIGRTVGLADETRAELKSILAALDAVPAQFQADVASLQQAKQIDLDRIDQYVPGNLNESQNFGIDLISEAVQNQIATIRDYWEGGRTLANYTIVAPETERGRGVDIDLLGSTRQPNILVRRCKVQGLMRADGNAYSLTGTVENLTPDPQLLAEPLRAQLQLDGPQVVNVDYIRDRRNDSDIDRLTLHWPQSQAPETRLGDDHRAMVKVSGGKREIWVQMRSEGEQVQGRFVSKQTGVRLDLEVDSKYETLSATQALRESLAAVDAVTIDAGFQGRWDHLSMNMETNLGDILRDAAQSAVTRQVAASKQQMKQKVQQTFDQEQAKLATWFNQQQLAAQSLTAKADGLLEDLGKKLLDGVDSSEVTIGRMNEFLNGRFR</sequence>
<feature type="coiled-coil region" evidence="1">
    <location>
        <begin position="163"/>
        <end position="197"/>
    </location>
</feature>
<dbReference type="RefSeq" id="WP_145390770.1">
    <property type="nucleotide sequence ID" value="NZ_CP037423.1"/>
</dbReference>